<gene>
    <name evidence="3" type="ORF">Rai3103_01200</name>
</gene>
<keyword evidence="2" id="KW-1133">Transmembrane helix</keyword>
<evidence type="ECO:0000256" key="1">
    <source>
        <dbReference type="SAM" id="MobiDB-lite"/>
    </source>
</evidence>
<dbReference type="EMBL" id="CP045725">
    <property type="protein sequence ID" value="QGF22528.1"/>
    <property type="molecule type" value="Genomic_DNA"/>
</dbReference>
<keyword evidence="4" id="KW-1185">Reference proteome</keyword>
<organism evidence="3 4">
    <name type="scientific">Raineyella fluvialis</name>
    <dbReference type="NCBI Taxonomy" id="2662261"/>
    <lineage>
        <taxon>Bacteria</taxon>
        <taxon>Bacillati</taxon>
        <taxon>Actinomycetota</taxon>
        <taxon>Actinomycetes</taxon>
        <taxon>Propionibacteriales</taxon>
        <taxon>Propionibacteriaceae</taxon>
        <taxon>Raineyella</taxon>
    </lineage>
</organism>
<evidence type="ECO:0000313" key="4">
    <source>
        <dbReference type="Proteomes" id="UP000386847"/>
    </source>
</evidence>
<reference evidence="3 4" key="1">
    <citation type="submission" date="2019-10" db="EMBL/GenBank/DDBJ databases">
        <title>Genomic analysis of Raineyella sp. CBA3103.</title>
        <authorList>
            <person name="Roh S.W."/>
        </authorList>
    </citation>
    <scope>NUCLEOTIDE SEQUENCE [LARGE SCALE GENOMIC DNA]</scope>
    <source>
        <strain evidence="3 4">CBA3103</strain>
    </source>
</reference>
<feature type="transmembrane region" description="Helical" evidence="2">
    <location>
        <begin position="260"/>
        <end position="284"/>
    </location>
</feature>
<feature type="transmembrane region" description="Helical" evidence="2">
    <location>
        <begin position="409"/>
        <end position="431"/>
    </location>
</feature>
<dbReference type="AlphaFoldDB" id="A0A5Q2F798"/>
<dbReference type="Proteomes" id="UP000386847">
    <property type="component" value="Chromosome"/>
</dbReference>
<feature type="transmembrane region" description="Helical" evidence="2">
    <location>
        <begin position="336"/>
        <end position="357"/>
    </location>
</feature>
<accession>A0A5Q2F798</accession>
<feature type="transmembrane region" description="Helical" evidence="2">
    <location>
        <begin position="98"/>
        <end position="115"/>
    </location>
</feature>
<protein>
    <submittedName>
        <fullName evidence="3">Uncharacterized protein</fullName>
    </submittedName>
</protein>
<feature type="transmembrane region" description="Helical" evidence="2">
    <location>
        <begin position="193"/>
        <end position="210"/>
    </location>
</feature>
<keyword evidence="2" id="KW-0472">Membrane</keyword>
<dbReference type="RefSeq" id="WP_153571038.1">
    <property type="nucleotide sequence ID" value="NZ_CP045725.1"/>
</dbReference>
<feature type="transmembrane region" description="Helical" evidence="2">
    <location>
        <begin position="127"/>
        <end position="145"/>
    </location>
</feature>
<feature type="compositionally biased region" description="Basic and acidic residues" evidence="1">
    <location>
        <begin position="24"/>
        <end position="38"/>
    </location>
</feature>
<dbReference type="KEGG" id="rain:Rai3103_01200"/>
<feature type="transmembrane region" description="Helical" evidence="2">
    <location>
        <begin position="369"/>
        <end position="389"/>
    </location>
</feature>
<feature type="transmembrane region" description="Helical" evidence="2">
    <location>
        <begin position="165"/>
        <end position="186"/>
    </location>
</feature>
<evidence type="ECO:0000313" key="3">
    <source>
        <dbReference type="EMBL" id="QGF22528.1"/>
    </source>
</evidence>
<feature type="transmembrane region" description="Helical" evidence="2">
    <location>
        <begin position="66"/>
        <end position="92"/>
    </location>
</feature>
<feature type="region of interest" description="Disordered" evidence="1">
    <location>
        <begin position="1"/>
        <end position="58"/>
    </location>
</feature>
<feature type="transmembrane region" description="Helical" evidence="2">
    <location>
        <begin position="230"/>
        <end position="253"/>
    </location>
</feature>
<evidence type="ECO:0000256" key="2">
    <source>
        <dbReference type="SAM" id="Phobius"/>
    </source>
</evidence>
<sequence>MSQNRKTPPRTRPDLGRPGGTRRTPRDDRLRTSDHQQDDLFEGVTGVRPELPPTDLPLAPRAGRPAWIGILTAGAAAAACGWVALTALASLAWLTSPLGSYGAVMGTATQLWLAGHGGGLYAAGTRWTVVPSGITLLLVWLMSQVSAEVMRRLQDSDATPTPIRLLRGGLVALTYATVVGAVGLAVGQPRQAGAAFGGALLLGMVGVWWARARISRWRLGTWWPGWGHQLPRSLAVGLLALGVLGSATLVTGLVQHRGQVAVLTAALGGGAAGGLGAVLAQAAFLPTFVVWAVSYALGAGFDLGDGGLVSPSDTHLGLLPAWPVTAALPTPGPGSYLGLCWLAGGVVAGGLAAWVYLRGTHWTRPDTGTMLGGCVGLLLGLLTAGIGTMTRGDLGVARLVGLGPRPLELLVLAVTLTTCGGLVTGLGVGIARWLSARRAARASAPLEVSGTLLAPRELAGTEQAGELVAGIGVGVPDVGAGDADRDEHGDGQS</sequence>
<name>A0A5Q2F798_9ACTN</name>
<keyword evidence="2" id="KW-0812">Transmembrane</keyword>
<proteinExistence type="predicted"/>
<dbReference type="Pfam" id="PF19877">
    <property type="entry name" value="DUF6350"/>
    <property type="match status" value="1"/>
</dbReference>
<dbReference type="InterPro" id="IPR045931">
    <property type="entry name" value="DUF6350"/>
</dbReference>